<comment type="caution">
    <text evidence="1">The sequence shown here is derived from an EMBL/GenBank/DDBJ whole genome shotgun (WGS) entry which is preliminary data.</text>
</comment>
<dbReference type="RefSeq" id="WP_207862437.1">
    <property type="nucleotide sequence ID" value="NZ_JAFREP010000037.1"/>
</dbReference>
<gene>
    <name evidence="1" type="ORF">J3U88_28585</name>
</gene>
<dbReference type="Proteomes" id="UP000664417">
    <property type="component" value="Unassembled WGS sequence"/>
</dbReference>
<sequence length="238" mass="26990">MPIEYHCKACFLSFAVGWEHFFDLSEGYGSVTYLVCSACGTWHRRLHALADRGPPSFTYYDVLLMGYEPRWKVILMKQLRTMFGFNLAEIRQKVANLPLVLATKVSKAGWRDLNPDFVGEVHFEPLPPQPNPVYGPIQSDRLETWSKPLISEAGSYSQLVENDAMDALKQLDVHLENPWSPMSVLGPTKGLNRHFELANQACSHCRVVGALSSDWPENKQTCPACRRDALEFMLGWIT</sequence>
<reference evidence="1" key="1">
    <citation type="submission" date="2021-03" db="EMBL/GenBank/DDBJ databases">
        <authorList>
            <person name="Wang G."/>
        </authorList>
    </citation>
    <scope>NUCLEOTIDE SEQUENCE</scope>
    <source>
        <strain evidence="1">KCTC 12899</strain>
    </source>
</reference>
<organism evidence="1 2">
    <name type="scientific">Acanthopleuribacter pedis</name>
    <dbReference type="NCBI Taxonomy" id="442870"/>
    <lineage>
        <taxon>Bacteria</taxon>
        <taxon>Pseudomonadati</taxon>
        <taxon>Acidobacteriota</taxon>
        <taxon>Holophagae</taxon>
        <taxon>Acanthopleuribacterales</taxon>
        <taxon>Acanthopleuribacteraceae</taxon>
        <taxon>Acanthopleuribacter</taxon>
    </lineage>
</organism>
<accession>A0A8J7QE22</accession>
<proteinExistence type="predicted"/>
<evidence type="ECO:0000313" key="2">
    <source>
        <dbReference type="Proteomes" id="UP000664417"/>
    </source>
</evidence>
<protein>
    <submittedName>
        <fullName evidence="1">Uncharacterized protein</fullName>
    </submittedName>
</protein>
<keyword evidence="2" id="KW-1185">Reference proteome</keyword>
<name>A0A8J7QE22_9BACT</name>
<evidence type="ECO:0000313" key="1">
    <source>
        <dbReference type="EMBL" id="MBO1322464.1"/>
    </source>
</evidence>
<dbReference type="AlphaFoldDB" id="A0A8J7QE22"/>
<dbReference type="EMBL" id="JAFREP010000037">
    <property type="protein sequence ID" value="MBO1322464.1"/>
    <property type="molecule type" value="Genomic_DNA"/>
</dbReference>